<dbReference type="HOGENOM" id="CLU_144145_0_0_5"/>
<dbReference type="eggNOG" id="ENOG5032NCK">
    <property type="taxonomic scope" value="Bacteria"/>
</dbReference>
<dbReference type="Proteomes" id="UP000018851">
    <property type="component" value="Chromosome"/>
</dbReference>
<sequence>MMIVILAAALTQPEPHRITVDHGGKALEVVYRGEVTTRTRPVGSAPPTRSGHVRCDWTATVRVHRQLAGDGAAAAHPVAGERRIKGSRAGDCITNRAAIRRDIAARSAEVQTHVAALAAEDRPALMAALTAGGQREVH</sequence>
<reference evidence="1 2" key="1">
    <citation type="submission" date="2013-07" db="EMBL/GenBank/DDBJ databases">
        <title>Completed genome of Sphingomonas sanxanigenens NX02.</title>
        <authorList>
            <person name="Ma T."/>
            <person name="Huang H."/>
            <person name="Wu M."/>
            <person name="Li X."/>
            <person name="Li G."/>
        </authorList>
    </citation>
    <scope>NUCLEOTIDE SEQUENCE [LARGE SCALE GENOMIC DNA]</scope>
    <source>
        <strain evidence="1 2">NX02</strain>
    </source>
</reference>
<proteinExistence type="predicted"/>
<dbReference type="STRING" id="1123269.NX02_03430"/>
<dbReference type="EMBL" id="CP006644">
    <property type="protein sequence ID" value="AHE52440.1"/>
    <property type="molecule type" value="Genomic_DNA"/>
</dbReference>
<name>W0A9U3_9SPHN</name>
<dbReference type="AlphaFoldDB" id="W0A9U3"/>
<accession>W0A9U3</accession>
<organism evidence="1 2">
    <name type="scientific">Sphingomonas sanxanigenens DSM 19645 = NX02</name>
    <dbReference type="NCBI Taxonomy" id="1123269"/>
    <lineage>
        <taxon>Bacteria</taxon>
        <taxon>Pseudomonadati</taxon>
        <taxon>Pseudomonadota</taxon>
        <taxon>Alphaproteobacteria</taxon>
        <taxon>Sphingomonadales</taxon>
        <taxon>Sphingomonadaceae</taxon>
        <taxon>Sphingomonas</taxon>
    </lineage>
</organism>
<dbReference type="PATRIC" id="fig|1123269.5.peg.671"/>
<keyword evidence="2" id="KW-1185">Reference proteome</keyword>
<dbReference type="KEGG" id="ssan:NX02_03430"/>
<evidence type="ECO:0000313" key="1">
    <source>
        <dbReference type="EMBL" id="AHE52440.1"/>
    </source>
</evidence>
<protein>
    <submittedName>
        <fullName evidence="1">Uncharacterized protein</fullName>
    </submittedName>
</protein>
<evidence type="ECO:0000313" key="2">
    <source>
        <dbReference type="Proteomes" id="UP000018851"/>
    </source>
</evidence>
<gene>
    <name evidence="1" type="ORF">NX02_03430</name>
</gene>